<accession>A0A520MIN4</accession>
<name>A0A520MIN4_9GAMM</name>
<dbReference type="GO" id="GO:0005524">
    <property type="term" value="F:ATP binding"/>
    <property type="evidence" value="ECO:0007669"/>
    <property type="project" value="UniProtKB-UniRule"/>
</dbReference>
<dbReference type="InterPro" id="IPR002646">
    <property type="entry name" value="PolA_pol_head_dom"/>
</dbReference>
<feature type="active site" evidence="7">
    <location>
        <position position="69"/>
    </location>
</feature>
<dbReference type="SUPFAM" id="SSF81301">
    <property type="entry name" value="Nucleotidyltransferase"/>
    <property type="match status" value="1"/>
</dbReference>
<proteinExistence type="inferred from homology"/>
<dbReference type="EMBL" id="SHBP01000002">
    <property type="protein sequence ID" value="RZO21083.1"/>
    <property type="molecule type" value="Genomic_DNA"/>
</dbReference>
<protein>
    <recommendedName>
        <fullName evidence="7">Poly(A) polymerase I</fullName>
        <shortName evidence="7">PAP I</shortName>
        <ecNumber evidence="7">2.7.7.19</ecNumber>
    </recommendedName>
</protein>
<dbReference type="GO" id="GO:0043633">
    <property type="term" value="P:polyadenylation-dependent RNA catabolic process"/>
    <property type="evidence" value="ECO:0007669"/>
    <property type="project" value="InterPro"/>
</dbReference>
<evidence type="ECO:0000313" key="13">
    <source>
        <dbReference type="EMBL" id="RZO21083.1"/>
    </source>
</evidence>
<keyword evidence="2 7" id="KW-0808">Transferase</keyword>
<dbReference type="PANTHER" id="PTHR43051">
    <property type="entry name" value="POLYNUCLEOTIDE ADENYLYLTRANSFERASE FAMILY PROTEIN"/>
    <property type="match status" value="1"/>
</dbReference>
<feature type="compositionally biased region" description="Basic residues" evidence="9">
    <location>
        <begin position="433"/>
        <end position="451"/>
    </location>
</feature>
<keyword evidence="5 7" id="KW-0694">RNA-binding</keyword>
<evidence type="ECO:0000256" key="7">
    <source>
        <dbReference type="HAMAP-Rule" id="MF_00957"/>
    </source>
</evidence>
<dbReference type="InterPro" id="IPR010206">
    <property type="entry name" value="PolA_pol_I"/>
</dbReference>
<dbReference type="GO" id="GO:0003723">
    <property type="term" value="F:RNA binding"/>
    <property type="evidence" value="ECO:0007669"/>
    <property type="project" value="UniProtKB-UniRule"/>
</dbReference>
<evidence type="ECO:0000256" key="2">
    <source>
        <dbReference type="ARBA" id="ARBA00022679"/>
    </source>
</evidence>
<feature type="domain" description="Poly A polymerase head" evidence="10">
    <location>
        <begin position="51"/>
        <end position="186"/>
    </location>
</feature>
<evidence type="ECO:0000256" key="1">
    <source>
        <dbReference type="ARBA" id="ARBA00022664"/>
    </source>
</evidence>
<evidence type="ECO:0000259" key="10">
    <source>
        <dbReference type="Pfam" id="PF01743"/>
    </source>
</evidence>
<keyword evidence="6 7" id="KW-0804">Transcription</keyword>
<dbReference type="GO" id="GO:1990817">
    <property type="term" value="F:poly(A) RNA polymerase activity"/>
    <property type="evidence" value="ECO:0007669"/>
    <property type="project" value="UniProtKB-UniRule"/>
</dbReference>
<evidence type="ECO:0000259" key="12">
    <source>
        <dbReference type="Pfam" id="PF12627"/>
    </source>
</evidence>
<evidence type="ECO:0000256" key="5">
    <source>
        <dbReference type="ARBA" id="ARBA00022884"/>
    </source>
</evidence>
<dbReference type="Gene3D" id="3.30.460.10">
    <property type="entry name" value="Beta Polymerase, domain 2"/>
    <property type="match status" value="1"/>
</dbReference>
<comment type="caution">
    <text evidence="13">The sequence shown here is derived from an EMBL/GenBank/DDBJ whole genome shotgun (WGS) entry which is preliminary data.</text>
</comment>
<dbReference type="HAMAP" id="MF_00957">
    <property type="entry name" value="PolyA_pol"/>
    <property type="match status" value="1"/>
</dbReference>
<dbReference type="PANTHER" id="PTHR43051:SF1">
    <property type="entry name" value="POLYNUCLEOTIDE ADENYLYLTRANSFERASE FAMILY PROTEIN"/>
    <property type="match status" value="1"/>
</dbReference>
<dbReference type="Pfam" id="PF12626">
    <property type="entry name" value="PolyA_pol_arg_C"/>
    <property type="match status" value="1"/>
</dbReference>
<evidence type="ECO:0000256" key="8">
    <source>
        <dbReference type="RuleBase" id="RU003953"/>
    </source>
</evidence>
<dbReference type="InterPro" id="IPR043519">
    <property type="entry name" value="NT_sf"/>
</dbReference>
<keyword evidence="1 7" id="KW-0507">mRNA processing</keyword>
<dbReference type="AlphaFoldDB" id="A0A520MIN4"/>
<dbReference type="Gene3D" id="1.10.3090.10">
    <property type="entry name" value="cca-adding enzyme, domain 2"/>
    <property type="match status" value="1"/>
</dbReference>
<keyword evidence="13" id="KW-0548">Nucleotidyltransferase</keyword>
<dbReference type="Pfam" id="PF01743">
    <property type="entry name" value="PolyA_pol"/>
    <property type="match status" value="1"/>
</dbReference>
<reference evidence="13 14" key="1">
    <citation type="submission" date="2019-02" db="EMBL/GenBank/DDBJ databases">
        <title>Prokaryotic population dynamics and viral predation in marine succession experiment using metagenomics: the confinement effect.</title>
        <authorList>
            <person name="Haro-Moreno J.M."/>
            <person name="Rodriguez-Valera F."/>
            <person name="Lopez-Perez M."/>
        </authorList>
    </citation>
    <scope>NUCLEOTIDE SEQUENCE [LARGE SCALE GENOMIC DNA]</scope>
    <source>
        <strain evidence="13">MED-G170</strain>
    </source>
</reference>
<feature type="active site" evidence="7">
    <location>
        <position position="155"/>
    </location>
</feature>
<dbReference type="InterPro" id="IPR052191">
    <property type="entry name" value="tRNA_ntf/polyA_polymerase_I"/>
</dbReference>
<feature type="region of interest" description="Disordered" evidence="9">
    <location>
        <begin position="418"/>
        <end position="451"/>
    </location>
</feature>
<dbReference type="InterPro" id="IPR032828">
    <property type="entry name" value="PolyA_RNA-bd"/>
</dbReference>
<feature type="active site" evidence="7">
    <location>
        <position position="71"/>
    </location>
</feature>
<feature type="domain" description="Polymerase A arginine-rich C-terminal" evidence="11">
    <location>
        <begin position="328"/>
        <end position="443"/>
    </location>
</feature>
<dbReference type="GO" id="GO:0006397">
    <property type="term" value="P:mRNA processing"/>
    <property type="evidence" value="ECO:0007669"/>
    <property type="project" value="UniProtKB-KW"/>
</dbReference>
<keyword evidence="3 7" id="KW-0547">Nucleotide-binding</keyword>
<dbReference type="InterPro" id="IPR025866">
    <property type="entry name" value="PolyA_pol_arg_C_dom"/>
</dbReference>
<keyword evidence="4 7" id="KW-0067">ATP-binding</keyword>
<dbReference type="EC" id="2.7.7.19" evidence="7"/>
<evidence type="ECO:0000256" key="3">
    <source>
        <dbReference type="ARBA" id="ARBA00022741"/>
    </source>
</evidence>
<dbReference type="Pfam" id="PF12627">
    <property type="entry name" value="PolyA_pol_RNAbd"/>
    <property type="match status" value="1"/>
</dbReference>
<dbReference type="Proteomes" id="UP000315889">
    <property type="component" value="Unassembled WGS sequence"/>
</dbReference>
<gene>
    <name evidence="7 13" type="primary">pcnB</name>
    <name evidence="13" type="ORF">EVB03_02330</name>
</gene>
<organism evidence="13 14">
    <name type="scientific">SAR92 clade bacterium</name>
    <dbReference type="NCBI Taxonomy" id="2315479"/>
    <lineage>
        <taxon>Bacteria</taxon>
        <taxon>Pseudomonadati</taxon>
        <taxon>Pseudomonadota</taxon>
        <taxon>Gammaproteobacteria</taxon>
        <taxon>Cellvibrionales</taxon>
        <taxon>Porticoccaceae</taxon>
        <taxon>SAR92 clade</taxon>
    </lineage>
</organism>
<evidence type="ECO:0000256" key="4">
    <source>
        <dbReference type="ARBA" id="ARBA00022840"/>
    </source>
</evidence>
<dbReference type="CDD" id="cd05398">
    <property type="entry name" value="NT_ClassII-CCAase"/>
    <property type="match status" value="1"/>
</dbReference>
<comment type="function">
    <text evidence="7">Adds poly(A) tail to the 3' end of many RNAs, which usually targets these RNAs for decay. Plays a significant role in the global control of gene expression, through influencing the rate of transcript degradation, and in the general RNA quality control.</text>
</comment>
<comment type="similarity">
    <text evidence="7 8">Belongs to the tRNA nucleotidyltransferase/poly(A) polymerase family.</text>
</comment>
<sequence>MLKRITNLFDNKNNKLSPSVVDAGLYSLKPSMISKNARRVVETLQGAGYEAYVVGGSIRDLLLKITPKDFDVATSAEPSEVKALFRRSRIIGRRFQIVHVQFSRELIEVTTFRSNEKSELDSSDKSSGLRQQSHSGMLTRDNVFGNVSEDASRRDLTVNALYYDPSDNTIHDFTDGLRDIDNRTIRMIGIPSTRYREDPVRLLRVARFAAKLEFSIESKTAKPMRNLCSALSQVSPPRFFDETLKLFMSGYGAATYVLLREYQLFDYIAPQASRLANEGGSNANHLFEQAFINTDLRISSNKRVTPAFIYAVLLWPAVEKLASHYRTQGHSPNYAQGKAASEVIAKQITVTAIPKRFTIPMREIWDLQLQLPRRGGQRAKRLSEHPRFRAGYDFVLLREQAGEDLDGLGSWWTKYQEASPEEQLEMSETMGKTGKKRRRHRGPKNKKQTGN</sequence>
<evidence type="ECO:0000256" key="6">
    <source>
        <dbReference type="ARBA" id="ARBA00023163"/>
    </source>
</evidence>
<feature type="domain" description="tRNA nucleotidyltransferase/poly(A) polymerase RNA and SrmB- binding" evidence="12">
    <location>
        <begin position="214"/>
        <end position="272"/>
    </location>
</feature>
<evidence type="ECO:0000259" key="11">
    <source>
        <dbReference type="Pfam" id="PF12626"/>
    </source>
</evidence>
<evidence type="ECO:0000256" key="9">
    <source>
        <dbReference type="SAM" id="MobiDB-lite"/>
    </source>
</evidence>
<dbReference type="SUPFAM" id="SSF81891">
    <property type="entry name" value="Poly A polymerase C-terminal region-like"/>
    <property type="match status" value="1"/>
</dbReference>
<comment type="catalytic activity">
    <reaction evidence="7">
        <text>RNA(n) + ATP = RNA(n)-3'-adenine ribonucleotide + diphosphate</text>
        <dbReference type="Rhea" id="RHEA:11332"/>
        <dbReference type="Rhea" id="RHEA-COMP:14527"/>
        <dbReference type="Rhea" id="RHEA-COMP:17347"/>
        <dbReference type="ChEBI" id="CHEBI:30616"/>
        <dbReference type="ChEBI" id="CHEBI:33019"/>
        <dbReference type="ChEBI" id="CHEBI:140395"/>
        <dbReference type="ChEBI" id="CHEBI:173115"/>
        <dbReference type="EC" id="2.7.7.19"/>
    </reaction>
</comment>
<evidence type="ECO:0000313" key="14">
    <source>
        <dbReference type="Proteomes" id="UP000315889"/>
    </source>
</evidence>
<dbReference type="NCBIfam" id="TIGR01942">
    <property type="entry name" value="pcnB"/>
    <property type="match status" value="1"/>
</dbReference>